<dbReference type="SUPFAM" id="SSF48576">
    <property type="entry name" value="Terpenoid synthases"/>
    <property type="match status" value="1"/>
</dbReference>
<organism evidence="1 2">
    <name type="scientific">Macrococcoides goetzii</name>
    <dbReference type="NCBI Taxonomy" id="1891097"/>
    <lineage>
        <taxon>Bacteria</taxon>
        <taxon>Bacillati</taxon>
        <taxon>Bacillota</taxon>
        <taxon>Bacilli</taxon>
        <taxon>Bacillales</taxon>
        <taxon>Staphylococcaceae</taxon>
        <taxon>Macrococcoides</taxon>
    </lineage>
</organism>
<gene>
    <name evidence="1" type="ORF">BFS35_009985</name>
</gene>
<dbReference type="AlphaFoldDB" id="A0A2G5NLU2"/>
<evidence type="ECO:0000313" key="2">
    <source>
        <dbReference type="Proteomes" id="UP000229523"/>
    </source>
</evidence>
<evidence type="ECO:0000313" key="1">
    <source>
        <dbReference type="EMBL" id="RAI80104.1"/>
    </source>
</evidence>
<dbReference type="InterPro" id="IPR008949">
    <property type="entry name" value="Isoprenoid_synthase_dom_sf"/>
</dbReference>
<comment type="caution">
    <text evidence="1">The sequence shown here is derived from an EMBL/GenBank/DDBJ whole genome shotgun (WGS) entry which is preliminary data.</text>
</comment>
<proteinExistence type="predicted"/>
<dbReference type="CDD" id="cd00385">
    <property type="entry name" value="Isoprenoid_Biosyn_C1"/>
    <property type="match status" value="1"/>
</dbReference>
<reference evidence="1 2" key="1">
    <citation type="journal article" date="2018" name="Front. Microbiol.">
        <title>Description and Comparative Genomics of Macrococcus caseolyticus subsp. hominis subsp. nov., Macrococcus goetzii sp. nov., Macrococcus epidermidis sp. nov., and Macrococcus bohemicus sp. nov., Novel Macrococci From Human Clinical Material With Virulence Potential and Suspected Uptake of Foreign DNA by Natural Transformation.</title>
        <authorList>
            <person name="Maslanova I."/>
            <person name="Wertheimer Z."/>
            <person name="Sedlacek I."/>
            <person name="Svec P."/>
            <person name="Indrakova A."/>
            <person name="Kovarovic V."/>
            <person name="Schumann P."/>
            <person name="Sproer C."/>
            <person name="Kralova S."/>
            <person name="Sedo O."/>
            <person name="Kristofova L."/>
            <person name="Vrbovska V."/>
            <person name="Fuzik T."/>
            <person name="Petras P."/>
            <person name="Zdrahal Z."/>
            <person name="Ruzickova V."/>
            <person name="Doskar J."/>
            <person name="Pantucek R."/>
        </authorList>
    </citation>
    <scope>NUCLEOTIDE SEQUENCE [LARGE SCALE GENOMIC DNA]</scope>
    <source>
        <strain evidence="1 2">CCM 4927</strain>
    </source>
</reference>
<dbReference type="Gene3D" id="1.10.600.10">
    <property type="entry name" value="Farnesyl Diphosphate Synthase"/>
    <property type="match status" value="1"/>
</dbReference>
<dbReference type="RefSeq" id="WP_099580959.1">
    <property type="nucleotide sequence ID" value="NZ_MJBI02000004.1"/>
</dbReference>
<accession>A0A2G5NLU2</accession>
<name>A0A2G5NLU2_9STAP</name>
<sequence length="270" mass="31809">MIDQYISELIKKLNLSRDSEEQLLVYVTNKIQRDSWGSYYETINKLFNKGTQADMQRNSVAIQLVFWAFDLVDDVVDGDYLLEWISREQQILLSHITMLQAIRLFNQEIQDEVMALIVDAGYAEFFDVTFDFNENPNISEDEYINLVTQKSGNLMRLIGLIIDKDNEPLQYFMQNVGIAAQIKNDIDSILSEHKNDFNQRKMYLPLIKYIFFSGDKNLQYYSRENILQSGSLDYCRLLYNYYVEKAYSILLDAFPDKTEGIRKLKDEFNF</sequence>
<dbReference type="EMBL" id="MJBI02000004">
    <property type="protein sequence ID" value="RAI80104.1"/>
    <property type="molecule type" value="Genomic_DNA"/>
</dbReference>
<protein>
    <submittedName>
        <fullName evidence="1">Uncharacterized protein</fullName>
    </submittedName>
</protein>
<dbReference type="Proteomes" id="UP000229523">
    <property type="component" value="Unassembled WGS sequence"/>
</dbReference>
<keyword evidence="2" id="KW-1185">Reference proteome</keyword>